<evidence type="ECO:0000313" key="3">
    <source>
        <dbReference type="Proteomes" id="UP000271889"/>
    </source>
</evidence>
<organism evidence="2 3">
    <name type="scientific">Cylicostephanus goldi</name>
    <name type="common">Nematode worm</name>
    <dbReference type="NCBI Taxonomy" id="71465"/>
    <lineage>
        <taxon>Eukaryota</taxon>
        <taxon>Metazoa</taxon>
        <taxon>Ecdysozoa</taxon>
        <taxon>Nematoda</taxon>
        <taxon>Chromadorea</taxon>
        <taxon>Rhabditida</taxon>
        <taxon>Rhabditina</taxon>
        <taxon>Rhabditomorpha</taxon>
        <taxon>Strongyloidea</taxon>
        <taxon>Strongylidae</taxon>
        <taxon>Cylicostephanus</taxon>
    </lineage>
</organism>
<dbReference type="Proteomes" id="UP000271889">
    <property type="component" value="Unassembled WGS sequence"/>
</dbReference>
<evidence type="ECO:0000256" key="1">
    <source>
        <dbReference type="SAM" id="MobiDB-lite"/>
    </source>
</evidence>
<gene>
    <name evidence="2" type="ORF">CGOC_LOCUS12741</name>
</gene>
<keyword evidence="3" id="KW-1185">Reference proteome</keyword>
<evidence type="ECO:0000313" key="2">
    <source>
        <dbReference type="EMBL" id="VDN34794.1"/>
    </source>
</evidence>
<proteinExistence type="predicted"/>
<accession>A0A3P7MY08</accession>
<name>A0A3P7MY08_CYLGO</name>
<reference evidence="2 3" key="1">
    <citation type="submission" date="2018-11" db="EMBL/GenBank/DDBJ databases">
        <authorList>
            <consortium name="Pathogen Informatics"/>
        </authorList>
    </citation>
    <scope>NUCLEOTIDE SEQUENCE [LARGE SCALE GENOMIC DNA]</scope>
</reference>
<dbReference type="AlphaFoldDB" id="A0A3P7MY08"/>
<dbReference type="EMBL" id="UYRV01125381">
    <property type="protein sequence ID" value="VDN34794.1"/>
    <property type="molecule type" value="Genomic_DNA"/>
</dbReference>
<feature type="compositionally biased region" description="Low complexity" evidence="1">
    <location>
        <begin position="9"/>
        <end position="37"/>
    </location>
</feature>
<protein>
    <submittedName>
        <fullName evidence="2">Uncharacterized protein</fullName>
    </submittedName>
</protein>
<sequence length="84" mass="9377">MSTVSIAASTKPPTTTMTTSPRTKGPAGTTDYDYDYSDTGTPVYQEKLKDWTKYEFPTRSPVTDFDPLPVDIYEDEEEATNQIA</sequence>
<feature type="region of interest" description="Disordered" evidence="1">
    <location>
        <begin position="1"/>
        <end position="37"/>
    </location>
</feature>
<feature type="non-terminal residue" evidence="2">
    <location>
        <position position="84"/>
    </location>
</feature>